<dbReference type="AlphaFoldDB" id="A0A0K9PVU4"/>
<feature type="transmembrane region" description="Helical" evidence="1">
    <location>
        <begin position="61"/>
        <end position="78"/>
    </location>
</feature>
<dbReference type="Proteomes" id="UP000036987">
    <property type="component" value="Unassembled WGS sequence"/>
</dbReference>
<sequence length="80" mass="9473">MKGRHAVIYYNHPRNHSKSWKYMDQGTGVVCHLNTRSEPPFVTKHPLLWFNPHSCVTTLEYLHIMGIYLETILAVVFYKR</sequence>
<evidence type="ECO:0000256" key="1">
    <source>
        <dbReference type="SAM" id="Phobius"/>
    </source>
</evidence>
<gene>
    <name evidence="2" type="ORF">ZOSMA_1666G00010</name>
</gene>
<comment type="caution">
    <text evidence="2">The sequence shown here is derived from an EMBL/GenBank/DDBJ whole genome shotgun (WGS) entry which is preliminary data.</text>
</comment>
<accession>A0A0K9PVU4</accession>
<dbReference type="OrthoDB" id="205623at2759"/>
<evidence type="ECO:0000313" key="2">
    <source>
        <dbReference type="EMBL" id="KMZ72377.1"/>
    </source>
</evidence>
<name>A0A0K9PVU4_ZOSMR</name>
<reference evidence="3" key="1">
    <citation type="journal article" date="2016" name="Nature">
        <title>The genome of the seagrass Zostera marina reveals angiosperm adaptation to the sea.</title>
        <authorList>
            <person name="Olsen J.L."/>
            <person name="Rouze P."/>
            <person name="Verhelst B."/>
            <person name="Lin Y.-C."/>
            <person name="Bayer T."/>
            <person name="Collen J."/>
            <person name="Dattolo E."/>
            <person name="De Paoli E."/>
            <person name="Dittami S."/>
            <person name="Maumus F."/>
            <person name="Michel G."/>
            <person name="Kersting A."/>
            <person name="Lauritano C."/>
            <person name="Lohaus R."/>
            <person name="Toepel M."/>
            <person name="Tonon T."/>
            <person name="Vanneste K."/>
            <person name="Amirebrahimi M."/>
            <person name="Brakel J."/>
            <person name="Bostroem C."/>
            <person name="Chovatia M."/>
            <person name="Grimwood J."/>
            <person name="Jenkins J.W."/>
            <person name="Jueterbock A."/>
            <person name="Mraz A."/>
            <person name="Stam W.T."/>
            <person name="Tice H."/>
            <person name="Bornberg-Bauer E."/>
            <person name="Green P.J."/>
            <person name="Pearson G.A."/>
            <person name="Procaccini G."/>
            <person name="Duarte C.M."/>
            <person name="Schmutz J."/>
            <person name="Reusch T.B.H."/>
            <person name="Van de Peer Y."/>
        </authorList>
    </citation>
    <scope>NUCLEOTIDE SEQUENCE [LARGE SCALE GENOMIC DNA]</scope>
    <source>
        <strain evidence="3">cv. Finnish</strain>
    </source>
</reference>
<protein>
    <submittedName>
        <fullName evidence="2">Uncharacterized protein</fullName>
    </submittedName>
</protein>
<organism evidence="2 3">
    <name type="scientific">Zostera marina</name>
    <name type="common">Eelgrass</name>
    <dbReference type="NCBI Taxonomy" id="29655"/>
    <lineage>
        <taxon>Eukaryota</taxon>
        <taxon>Viridiplantae</taxon>
        <taxon>Streptophyta</taxon>
        <taxon>Embryophyta</taxon>
        <taxon>Tracheophyta</taxon>
        <taxon>Spermatophyta</taxon>
        <taxon>Magnoliopsida</taxon>
        <taxon>Liliopsida</taxon>
        <taxon>Zosteraceae</taxon>
        <taxon>Zostera</taxon>
    </lineage>
</organism>
<keyword evidence="1" id="KW-0812">Transmembrane</keyword>
<dbReference type="EMBL" id="LFYR01000635">
    <property type="protein sequence ID" value="KMZ72377.1"/>
    <property type="molecule type" value="Genomic_DNA"/>
</dbReference>
<keyword evidence="1" id="KW-1133">Transmembrane helix</keyword>
<evidence type="ECO:0000313" key="3">
    <source>
        <dbReference type="Proteomes" id="UP000036987"/>
    </source>
</evidence>
<proteinExistence type="predicted"/>
<keyword evidence="3" id="KW-1185">Reference proteome</keyword>
<keyword evidence="1" id="KW-0472">Membrane</keyword>